<evidence type="ECO:0000313" key="1">
    <source>
        <dbReference type="EMBL" id="BDV32949.1"/>
    </source>
</evidence>
<keyword evidence="2" id="KW-1185">Reference proteome</keyword>
<proteinExistence type="predicted"/>
<sequence>MGSMELQAGFHIDIARTPLHGPTVRVDLDACLRLPDGSEHSCRIVEASTGEMALSALAEPCYGDKIFIHSAELGRFEGRVERQSDGGFAIGLDLIVTRRRKLAAQLIWFANRDAFGLPDARRHKRIVPRMPWTTICLQGGKENAAWINDVSCSGISVETSAQASIGDRVSLGVKTAVVGRIFDGGFVAEFDQYFEEGQISDRLRF</sequence>
<accession>A0ABN6VB35</accession>
<dbReference type="EMBL" id="AP027142">
    <property type="protein sequence ID" value="BDV32949.1"/>
    <property type="molecule type" value="Genomic_DNA"/>
</dbReference>
<evidence type="ECO:0008006" key="3">
    <source>
        <dbReference type="Google" id="ProtNLM"/>
    </source>
</evidence>
<organism evidence="1 2">
    <name type="scientific">Methylocystis iwaonis</name>
    <dbReference type="NCBI Taxonomy" id="2885079"/>
    <lineage>
        <taxon>Bacteria</taxon>
        <taxon>Pseudomonadati</taxon>
        <taxon>Pseudomonadota</taxon>
        <taxon>Alphaproteobacteria</taxon>
        <taxon>Hyphomicrobiales</taxon>
        <taxon>Methylocystaceae</taxon>
        <taxon>Methylocystis</taxon>
    </lineage>
</organism>
<protein>
    <recommendedName>
        <fullName evidence="3">PilZ domain-containing protein</fullName>
    </recommendedName>
</protein>
<evidence type="ECO:0000313" key="2">
    <source>
        <dbReference type="Proteomes" id="UP001317629"/>
    </source>
</evidence>
<reference evidence="1 2" key="1">
    <citation type="journal article" date="2023" name="Int. J. Syst. Evol. Microbiol.">
        <title>Methylocystis iwaonis sp. nov., a type II methane-oxidizing bacterium from surface soil of a rice paddy field in Japan, and emended description of the genus Methylocystis (ex Whittenbury et al. 1970) Bowman et al. 1993.</title>
        <authorList>
            <person name="Kaise H."/>
            <person name="Sawadogo J.B."/>
            <person name="Alam M.S."/>
            <person name="Ueno C."/>
            <person name="Dianou D."/>
            <person name="Shinjo R."/>
            <person name="Asakawa S."/>
        </authorList>
    </citation>
    <scope>NUCLEOTIDE SEQUENCE [LARGE SCALE GENOMIC DNA]</scope>
    <source>
        <strain evidence="1 2">SS37A-Re</strain>
    </source>
</reference>
<dbReference type="Proteomes" id="UP001317629">
    <property type="component" value="Chromosome"/>
</dbReference>
<name>A0ABN6VB35_9HYPH</name>
<gene>
    <name evidence="1" type="ORF">SS37A_04780</name>
</gene>